<keyword evidence="3" id="KW-1185">Reference proteome</keyword>
<proteinExistence type="predicted"/>
<gene>
    <name evidence="2" type="ORF">A1O7_01197</name>
</gene>
<keyword evidence="1" id="KW-0812">Transmembrane</keyword>
<sequence>MAALCWSLVAILEIFDVLVRNSQGLSLQETNLVNLARYMPTLGVIALAFGFKGVISDLKVVSPWSSMSGRWATAQDSVLLDYVSGIEFQSILLAIRKGHWALAMALVVGLLFGALVPLANSLTFVNDSAVRIVSAPFLQTSTFDFDATLALPNGSLALPLDYTGQKPYAAVASERLANGAPSPWTSGNFAFEAFSPTAYTPSPGTTIAANVTALSADLKCFSLRHTARDLGKYNLTVLDGNEDDLKAANC</sequence>
<dbReference type="HOGENOM" id="CLU_1111292_0_0_1"/>
<dbReference type="EMBL" id="AMGW01000001">
    <property type="protein sequence ID" value="EXJ64858.1"/>
    <property type="molecule type" value="Genomic_DNA"/>
</dbReference>
<dbReference type="AlphaFoldDB" id="W9WAA4"/>
<name>W9WAA4_9EURO</name>
<keyword evidence="1" id="KW-0472">Membrane</keyword>
<dbReference type="OrthoDB" id="5332281at2759"/>
<dbReference type="GeneID" id="19175810"/>
<reference evidence="2 3" key="1">
    <citation type="submission" date="2013-03" db="EMBL/GenBank/DDBJ databases">
        <title>The Genome Sequence of Cladophialophora yegresii CBS 114405.</title>
        <authorList>
            <consortium name="The Broad Institute Genomics Platform"/>
            <person name="Cuomo C."/>
            <person name="de Hoog S."/>
            <person name="Gorbushina A."/>
            <person name="Walker B."/>
            <person name="Young S.K."/>
            <person name="Zeng Q."/>
            <person name="Gargeya S."/>
            <person name="Fitzgerald M."/>
            <person name="Haas B."/>
            <person name="Abouelleil A."/>
            <person name="Allen A.W."/>
            <person name="Alvarado L."/>
            <person name="Arachchi H.M."/>
            <person name="Berlin A.M."/>
            <person name="Chapman S.B."/>
            <person name="Gainer-Dewar J."/>
            <person name="Goldberg J."/>
            <person name="Griggs A."/>
            <person name="Gujja S."/>
            <person name="Hansen M."/>
            <person name="Howarth C."/>
            <person name="Imamovic A."/>
            <person name="Ireland A."/>
            <person name="Larimer J."/>
            <person name="McCowan C."/>
            <person name="Murphy C."/>
            <person name="Pearson M."/>
            <person name="Poon T.W."/>
            <person name="Priest M."/>
            <person name="Roberts A."/>
            <person name="Saif S."/>
            <person name="Shea T."/>
            <person name="Sisk P."/>
            <person name="Sykes S."/>
            <person name="Wortman J."/>
            <person name="Nusbaum C."/>
            <person name="Birren B."/>
        </authorList>
    </citation>
    <scope>NUCLEOTIDE SEQUENCE [LARGE SCALE GENOMIC DNA]</scope>
    <source>
        <strain evidence="2 3">CBS 114405</strain>
    </source>
</reference>
<dbReference type="Pfam" id="PF11915">
    <property type="entry name" value="DUF3433"/>
    <property type="match status" value="1"/>
</dbReference>
<accession>W9WAA4</accession>
<dbReference type="RefSeq" id="XP_007753425.1">
    <property type="nucleotide sequence ID" value="XM_007755235.1"/>
</dbReference>
<comment type="caution">
    <text evidence="2">The sequence shown here is derived from an EMBL/GenBank/DDBJ whole genome shotgun (WGS) entry which is preliminary data.</text>
</comment>
<evidence type="ECO:0000313" key="3">
    <source>
        <dbReference type="Proteomes" id="UP000019473"/>
    </source>
</evidence>
<evidence type="ECO:0000313" key="2">
    <source>
        <dbReference type="EMBL" id="EXJ64858.1"/>
    </source>
</evidence>
<keyword evidence="1" id="KW-1133">Transmembrane helix</keyword>
<organism evidence="2 3">
    <name type="scientific">Cladophialophora yegresii CBS 114405</name>
    <dbReference type="NCBI Taxonomy" id="1182544"/>
    <lineage>
        <taxon>Eukaryota</taxon>
        <taxon>Fungi</taxon>
        <taxon>Dikarya</taxon>
        <taxon>Ascomycota</taxon>
        <taxon>Pezizomycotina</taxon>
        <taxon>Eurotiomycetes</taxon>
        <taxon>Chaetothyriomycetidae</taxon>
        <taxon>Chaetothyriales</taxon>
        <taxon>Herpotrichiellaceae</taxon>
        <taxon>Cladophialophora</taxon>
    </lineage>
</organism>
<protein>
    <submittedName>
        <fullName evidence="2">Uncharacterized protein</fullName>
    </submittedName>
</protein>
<dbReference type="InterPro" id="IPR021840">
    <property type="entry name" value="DUF3433"/>
</dbReference>
<dbReference type="VEuPathDB" id="FungiDB:A1O7_01197"/>
<dbReference type="Proteomes" id="UP000019473">
    <property type="component" value="Unassembled WGS sequence"/>
</dbReference>
<dbReference type="eggNOG" id="ENOG502SJSV">
    <property type="taxonomic scope" value="Eukaryota"/>
</dbReference>
<evidence type="ECO:0000256" key="1">
    <source>
        <dbReference type="SAM" id="Phobius"/>
    </source>
</evidence>
<feature type="transmembrane region" description="Helical" evidence="1">
    <location>
        <begin position="100"/>
        <end position="119"/>
    </location>
</feature>